<dbReference type="GO" id="GO:0051082">
    <property type="term" value="F:unfolded protein binding"/>
    <property type="evidence" value="ECO:0007669"/>
    <property type="project" value="TreeGrafter"/>
</dbReference>
<dbReference type="EMBL" id="JAPDMQ010000209">
    <property type="protein sequence ID" value="KAK0530634.1"/>
    <property type="molecule type" value="Genomic_DNA"/>
</dbReference>
<dbReference type="AlphaFoldDB" id="A0AAN6JK26"/>
<sequence>MQRAIPLADATAQRARAASAPFPPKRSSASLPLRMLTALAATLVLLASSPAAVRADNVTSLSGTWASGAGNVRTGLGFFNPITREFTMPKTAGLSLSFTDDGFYEQAQMTYQSNPKQPACFNATLLWHHGTYQLYSNGSIGLRPFGQDGYVAVINPCADPSNPQIASYKFSQFSLISLWYNYIDPFPMFPDVQGKSAYAMQTFAFDGRKNPLLWLLDRPASMLPTEQIWYAADSQHG</sequence>
<name>A0AAN6JK26_9BASI</name>
<keyword evidence="2" id="KW-1185">Reference proteome</keyword>
<protein>
    <submittedName>
        <fullName evidence="1">Reversal of tor2 lethality</fullName>
    </submittedName>
</protein>
<dbReference type="Pfam" id="PF10681">
    <property type="entry name" value="Rot1"/>
    <property type="match status" value="1"/>
</dbReference>
<dbReference type="InterPro" id="IPR019623">
    <property type="entry name" value="Rot1"/>
</dbReference>
<evidence type="ECO:0000313" key="2">
    <source>
        <dbReference type="Proteomes" id="UP001176521"/>
    </source>
</evidence>
<dbReference type="GO" id="GO:0006458">
    <property type="term" value="P:'de novo' protein folding"/>
    <property type="evidence" value="ECO:0007669"/>
    <property type="project" value="InterPro"/>
</dbReference>
<dbReference type="GO" id="GO:0005789">
    <property type="term" value="C:endoplasmic reticulum membrane"/>
    <property type="evidence" value="ECO:0007669"/>
    <property type="project" value="TreeGrafter"/>
</dbReference>
<proteinExistence type="predicted"/>
<gene>
    <name evidence="1" type="primary">ROT1_1</name>
    <name evidence="1" type="ORF">OC842_003857</name>
</gene>
<reference evidence="1" key="1">
    <citation type="journal article" date="2023" name="PhytoFront">
        <title>Draft Genome Resources of Seven Strains of Tilletia horrida, Causal Agent of Kernel Smut of Rice.</title>
        <authorList>
            <person name="Khanal S."/>
            <person name="Antony Babu S."/>
            <person name="Zhou X.G."/>
        </authorList>
    </citation>
    <scope>NUCLEOTIDE SEQUENCE</scope>
    <source>
        <strain evidence="1">TX3</strain>
    </source>
</reference>
<organism evidence="1 2">
    <name type="scientific">Tilletia horrida</name>
    <dbReference type="NCBI Taxonomy" id="155126"/>
    <lineage>
        <taxon>Eukaryota</taxon>
        <taxon>Fungi</taxon>
        <taxon>Dikarya</taxon>
        <taxon>Basidiomycota</taxon>
        <taxon>Ustilaginomycotina</taxon>
        <taxon>Exobasidiomycetes</taxon>
        <taxon>Tilletiales</taxon>
        <taxon>Tilletiaceae</taxon>
        <taxon>Tilletia</taxon>
    </lineage>
</organism>
<dbReference type="PANTHER" id="PTHR28090:SF2">
    <property type="entry name" value="PROTEIN ROT1"/>
    <property type="match status" value="1"/>
</dbReference>
<dbReference type="PANTHER" id="PTHR28090">
    <property type="entry name" value="PROTEIN ROT1"/>
    <property type="match status" value="1"/>
</dbReference>
<accession>A0AAN6JK26</accession>
<comment type="caution">
    <text evidence="1">The sequence shown here is derived from an EMBL/GenBank/DDBJ whole genome shotgun (WGS) entry which is preliminary data.</text>
</comment>
<evidence type="ECO:0000313" key="1">
    <source>
        <dbReference type="EMBL" id="KAK0530634.1"/>
    </source>
</evidence>
<dbReference type="Proteomes" id="UP001176521">
    <property type="component" value="Unassembled WGS sequence"/>
</dbReference>